<dbReference type="OMA" id="NFLWARS"/>
<feature type="domain" description="SET" evidence="6">
    <location>
        <begin position="818"/>
        <end position="1035"/>
    </location>
</feature>
<dbReference type="SUPFAM" id="SSF82199">
    <property type="entry name" value="SET domain"/>
    <property type="match status" value="1"/>
</dbReference>
<dbReference type="InterPro" id="IPR015353">
    <property type="entry name" value="Rubisco_LSMT_subst-bd"/>
</dbReference>
<keyword evidence="2" id="KW-0808">Transferase</keyword>
<dbReference type="PROSITE" id="PS50280">
    <property type="entry name" value="SET"/>
    <property type="match status" value="1"/>
</dbReference>
<feature type="compositionally biased region" description="Acidic residues" evidence="5">
    <location>
        <begin position="1240"/>
        <end position="1252"/>
    </location>
</feature>
<dbReference type="InParanoid" id="F0ZH80"/>
<reference evidence="8" key="1">
    <citation type="journal article" date="2011" name="Genome Biol.">
        <title>Comparative genomics of the social amoebae Dictyostelium discoideum and Dictyostelium purpureum.</title>
        <authorList>
            <consortium name="US DOE Joint Genome Institute (JGI-PGF)"/>
            <person name="Sucgang R."/>
            <person name="Kuo A."/>
            <person name="Tian X."/>
            <person name="Salerno W."/>
            <person name="Parikh A."/>
            <person name="Feasley C.L."/>
            <person name="Dalin E."/>
            <person name="Tu H."/>
            <person name="Huang E."/>
            <person name="Barry K."/>
            <person name="Lindquist E."/>
            <person name="Shapiro H."/>
            <person name="Bruce D."/>
            <person name="Schmutz J."/>
            <person name="Salamov A."/>
            <person name="Fey P."/>
            <person name="Gaudet P."/>
            <person name="Anjard C."/>
            <person name="Babu M.M."/>
            <person name="Basu S."/>
            <person name="Bushmanova Y."/>
            <person name="van der Wel H."/>
            <person name="Katoh-Kurasawa M."/>
            <person name="Dinh C."/>
            <person name="Coutinho P.M."/>
            <person name="Saito T."/>
            <person name="Elias M."/>
            <person name="Schaap P."/>
            <person name="Kay R.R."/>
            <person name="Henrissat B."/>
            <person name="Eichinger L."/>
            <person name="Rivero F."/>
            <person name="Putnam N.H."/>
            <person name="West C.M."/>
            <person name="Loomis W.F."/>
            <person name="Chisholm R.L."/>
            <person name="Shaulsky G."/>
            <person name="Strassmann J.E."/>
            <person name="Queller D.C."/>
            <person name="Kuspa A."/>
            <person name="Grigoriev I.V."/>
        </authorList>
    </citation>
    <scope>NUCLEOTIDE SEQUENCE [LARGE SCALE GENOMIC DNA]</scope>
    <source>
        <strain evidence="8">QSDP1</strain>
    </source>
</reference>
<evidence type="ECO:0000256" key="4">
    <source>
        <dbReference type="SAM" id="Coils"/>
    </source>
</evidence>
<evidence type="ECO:0000256" key="5">
    <source>
        <dbReference type="SAM" id="MobiDB-lite"/>
    </source>
</evidence>
<dbReference type="FunFam" id="3.90.1410.10:FF:000090">
    <property type="entry name" value="Uncharacterized protein"/>
    <property type="match status" value="1"/>
</dbReference>
<feature type="compositionally biased region" description="Low complexity" evidence="5">
    <location>
        <begin position="1181"/>
        <end position="1236"/>
    </location>
</feature>
<dbReference type="Pfam" id="PF09273">
    <property type="entry name" value="Rubis-subs-bind"/>
    <property type="match status" value="1"/>
</dbReference>
<evidence type="ECO:0000259" key="6">
    <source>
        <dbReference type="PROSITE" id="PS50280"/>
    </source>
</evidence>
<dbReference type="EMBL" id="GL871019">
    <property type="protein sequence ID" value="EGC36675.1"/>
    <property type="molecule type" value="Genomic_DNA"/>
</dbReference>
<accession>F0ZH80</accession>
<gene>
    <name evidence="7" type="ORF">DICPUDRAFT_54488</name>
</gene>
<name>F0ZH80_DICPU</name>
<dbReference type="VEuPathDB" id="AmoebaDB:DICPUDRAFT_54488"/>
<dbReference type="OrthoDB" id="341421at2759"/>
<feature type="region of interest" description="Disordered" evidence="5">
    <location>
        <begin position="1174"/>
        <end position="1263"/>
    </location>
</feature>
<dbReference type="InterPro" id="IPR001214">
    <property type="entry name" value="SET_dom"/>
</dbReference>
<feature type="coiled-coil region" evidence="4">
    <location>
        <begin position="1062"/>
        <end position="1089"/>
    </location>
</feature>
<proteinExistence type="predicted"/>
<dbReference type="FunCoup" id="F0ZH80">
    <property type="interactions" value="615"/>
</dbReference>
<evidence type="ECO:0000313" key="7">
    <source>
        <dbReference type="EMBL" id="EGC36675.1"/>
    </source>
</evidence>
<dbReference type="STRING" id="5786.F0ZH80"/>
<keyword evidence="3" id="KW-0949">S-adenosyl-L-methionine</keyword>
<feature type="region of interest" description="Disordered" evidence="5">
    <location>
        <begin position="1"/>
        <end position="20"/>
    </location>
</feature>
<feature type="region of interest" description="Disordered" evidence="5">
    <location>
        <begin position="1298"/>
        <end position="1335"/>
    </location>
</feature>
<dbReference type="PANTHER" id="PTHR13271:SF155">
    <property type="entry name" value="SET DOMAIN-CONTAINING PROTEIN"/>
    <property type="match status" value="1"/>
</dbReference>
<dbReference type="InterPro" id="IPR046341">
    <property type="entry name" value="SET_dom_sf"/>
</dbReference>
<dbReference type="KEGG" id="dpp:DICPUDRAFT_54488"/>
<dbReference type="RefSeq" id="XP_003286774.1">
    <property type="nucleotide sequence ID" value="XM_003286726.1"/>
</dbReference>
<evidence type="ECO:0000256" key="3">
    <source>
        <dbReference type="ARBA" id="ARBA00022691"/>
    </source>
</evidence>
<keyword evidence="1" id="KW-0489">Methyltransferase</keyword>
<dbReference type="CDD" id="cd10527">
    <property type="entry name" value="SET_LSMT"/>
    <property type="match status" value="1"/>
</dbReference>
<organism evidence="7 8">
    <name type="scientific">Dictyostelium purpureum</name>
    <name type="common">Slime mold</name>
    <dbReference type="NCBI Taxonomy" id="5786"/>
    <lineage>
        <taxon>Eukaryota</taxon>
        <taxon>Amoebozoa</taxon>
        <taxon>Evosea</taxon>
        <taxon>Eumycetozoa</taxon>
        <taxon>Dictyostelia</taxon>
        <taxon>Dictyosteliales</taxon>
        <taxon>Dictyosteliaceae</taxon>
        <taxon>Dictyostelium</taxon>
    </lineage>
</organism>
<protein>
    <recommendedName>
        <fullName evidence="6">SET domain-containing protein</fullName>
    </recommendedName>
</protein>
<dbReference type="PANTHER" id="PTHR13271">
    <property type="entry name" value="UNCHARACTERIZED PUTATIVE METHYLTRANSFERASE"/>
    <property type="match status" value="1"/>
</dbReference>
<evidence type="ECO:0000256" key="1">
    <source>
        <dbReference type="ARBA" id="ARBA00022603"/>
    </source>
</evidence>
<dbReference type="Gene3D" id="3.90.1410.10">
    <property type="entry name" value="set domain protein methyltransferase, domain 1"/>
    <property type="match status" value="1"/>
</dbReference>
<sequence length="1335" mass="153132">MESYDKSSTEVNEDGVDGLVKEFEKEGMKLNSKRVSLSSSTGISNTPPNTSPPINSSIQLQQQSQQSNFNPLSVSNNLMPQISPFILGYAREDMSKDDELAIIPSYLMPLHPFACYHSLNFLLDYFKQSCFYPNTLNNNNNANNNSNKEHLNKSLNEIIDNKLQITEALTKVIYKFIYNEHPELLSRLSISIDDFVMLLFLVAEYYHNSIIDPLNNTSHSLKKLKSSSLKPAAASQSSFTPSSATSSTSKSNVANYSYYEILNNLINISTPLTKSFGTDSEFQKLLNDIGENDSNNNEESNSSNFYLKNNYLDLSNDYIQIKEQLELIFKWIVDFIGFKLFDNVSSQLSGRDPTTLERVKLINQNNVVKLKSCLFKCYNYIKIASIVNITLPNISFKGFLPLPHYLIQSNIYKPVKKLSTSTPISPLNNSGSSLVTSGSSVLSSDGLERQRNLFLSSLEQDDESFSELVAVLKNKLYKDSPISLENIEIITLEEFNNRTKNNLTKQSQQQQQPQSQQHPLLYMKQYNYSSSSLRQDDSSIIDDYQLDLFTNEELLLYYGYTSLEEEMGFIRFEIQVFKSIEQLEKQFTDQDELDREIRLMKIKKSILESYLGDLNSSTSSIITTINNSSAVDITVSTSSFKSNKKLVDTITLKRKEGYYLDFLSQENILGYNLLELTRLSKLREVESYFYEEGQLSKQINLRNEMETLVYLSKQLKLVLIRITSKLNLISTLLTNNSRDQLTNSGSIGSYNNNNIFLYELEKYYKSHLSIIEQSVILLSNLKNQFTKPTIKSVPFIKPTDEIYRRFENWLKQGGVQFPKLQIANFTDSTGRGVVTTKKVDEDEVVVSVPRKYLINVDVAKSNPILGPIFEELHLNDETILFLFVIYEKENPNTFWRPFYDTLPSYFTTSIHYSSTELLELEGTNLFAETLAVKQQLQAFRDYLFPELSNQYPDIFPESVFSWENFLWARSLLDSRAIQLKIDGKIKSCLVPMADMINHHTNAQISERHFDQDSNCFRMVSSCNIPANNQIFLHYGALQNSDLALYYGFVIPNNIYDSFHVGYELEADEAEEGEESVQELKKQKDKLLIDHNLSPDSNYLRKDRIPTKNFACLRVILLTKEEFNPYIDIWNPINLKNETAVLQTLYQLVLMLLKSFSSTYQEDQQLLEVMINKDNDSKNNIDNESVDSNSNNNNNNNNSDNDNGINIGNIKKNLSSNELSNNNNGNNSDNNNNNSNHNSRDEDDEEYSEDDSESTNSENDLQSSEQMRMVLQYRIEQKQILTSTIEKIVLLMEEMGLELPQSPEASDQEYDDDQDEDFTLSSDNDEYFSDTNENDD</sequence>
<dbReference type="Gene3D" id="3.90.1420.10">
    <property type="entry name" value="Rubisco LSMT, substrate-binding domain"/>
    <property type="match status" value="1"/>
</dbReference>
<dbReference type="GO" id="GO:0032259">
    <property type="term" value="P:methylation"/>
    <property type="evidence" value="ECO:0007669"/>
    <property type="project" value="UniProtKB-KW"/>
</dbReference>
<dbReference type="GeneID" id="10504168"/>
<dbReference type="InterPro" id="IPR050600">
    <property type="entry name" value="SETD3_SETD6_MTase"/>
</dbReference>
<evidence type="ECO:0000256" key="2">
    <source>
        <dbReference type="ARBA" id="ARBA00022679"/>
    </source>
</evidence>
<feature type="compositionally biased region" description="Low complexity" evidence="5">
    <location>
        <begin position="38"/>
        <end position="69"/>
    </location>
</feature>
<feature type="region of interest" description="Disordered" evidence="5">
    <location>
        <begin position="29"/>
        <end position="69"/>
    </location>
</feature>
<dbReference type="SUPFAM" id="SSF81822">
    <property type="entry name" value="RuBisCo LSMT C-terminal, substrate-binding domain"/>
    <property type="match status" value="1"/>
</dbReference>
<keyword evidence="8" id="KW-1185">Reference proteome</keyword>
<dbReference type="FunFam" id="3.90.1420.10:FF:000027">
    <property type="entry name" value="Uncharacterized protein"/>
    <property type="match status" value="1"/>
</dbReference>
<dbReference type="GO" id="GO:0016279">
    <property type="term" value="F:protein-lysine N-methyltransferase activity"/>
    <property type="evidence" value="ECO:0000318"/>
    <property type="project" value="GO_Central"/>
</dbReference>
<evidence type="ECO:0000313" key="8">
    <source>
        <dbReference type="Proteomes" id="UP000001064"/>
    </source>
</evidence>
<keyword evidence="4" id="KW-0175">Coiled coil</keyword>
<feature type="compositionally biased region" description="Acidic residues" evidence="5">
    <location>
        <begin position="1305"/>
        <end position="1335"/>
    </location>
</feature>
<dbReference type="Proteomes" id="UP000001064">
    <property type="component" value="Unassembled WGS sequence"/>
</dbReference>
<dbReference type="InterPro" id="IPR036464">
    <property type="entry name" value="Rubisco_LSMT_subst-bd_sf"/>
</dbReference>
<dbReference type="Pfam" id="PF00856">
    <property type="entry name" value="SET"/>
    <property type="match status" value="1"/>
</dbReference>
<dbReference type="eggNOG" id="KOG1337">
    <property type="taxonomic scope" value="Eukaryota"/>
</dbReference>